<dbReference type="SUPFAM" id="SSF102114">
    <property type="entry name" value="Radical SAM enzymes"/>
    <property type="match status" value="1"/>
</dbReference>
<dbReference type="InterPro" id="IPR013785">
    <property type="entry name" value="Aldolase_TIM"/>
</dbReference>
<dbReference type="GO" id="GO:0070040">
    <property type="term" value="F:rRNA (adenine(2503)-C2-)-methyltransferase activity"/>
    <property type="evidence" value="ECO:0007669"/>
    <property type="project" value="UniProtKB-UniRule"/>
</dbReference>
<dbReference type="Gene3D" id="1.10.150.530">
    <property type="match status" value="1"/>
</dbReference>
<dbReference type="Gene3D" id="3.20.20.70">
    <property type="entry name" value="Aldolase class I"/>
    <property type="match status" value="1"/>
</dbReference>
<name>G8TW47_SULAD</name>
<dbReference type="SFLD" id="SFLDG01062">
    <property type="entry name" value="methyltransferase_(Class_A)"/>
    <property type="match status" value="1"/>
</dbReference>
<accession>G8TW47</accession>
<protein>
    <recommendedName>
        <fullName evidence="11">Probable dual-specificity RNA methyltransferase RlmN</fullName>
        <ecNumber evidence="11">2.1.1.192</ecNumber>
    </recommendedName>
    <alternativeName>
        <fullName evidence="11">23S rRNA (adenine(2503)-C(2))-methyltransferase</fullName>
    </alternativeName>
    <alternativeName>
        <fullName evidence="11">23S rRNA m2A2503 methyltransferase</fullName>
    </alternativeName>
    <alternativeName>
        <fullName evidence="11">Ribosomal RNA large subunit methyltransferase N</fullName>
    </alternativeName>
    <alternativeName>
        <fullName evidence="11">tRNA (adenine(37)-C(2))-methyltransferase</fullName>
    </alternativeName>
    <alternativeName>
        <fullName evidence="11">tRNA m2A37 methyltransferase</fullName>
    </alternativeName>
</protein>
<comment type="catalytic activity">
    <reaction evidence="11">
        <text>adenosine(37) in tRNA + 2 reduced [2Fe-2S]-[ferredoxin] + 2 S-adenosyl-L-methionine = 2-methyladenosine(37) in tRNA + 5'-deoxyadenosine + L-methionine + 2 oxidized [2Fe-2S]-[ferredoxin] + S-adenosyl-L-homocysteine</text>
        <dbReference type="Rhea" id="RHEA:43332"/>
        <dbReference type="Rhea" id="RHEA-COMP:10000"/>
        <dbReference type="Rhea" id="RHEA-COMP:10001"/>
        <dbReference type="Rhea" id="RHEA-COMP:10162"/>
        <dbReference type="Rhea" id="RHEA-COMP:10485"/>
        <dbReference type="ChEBI" id="CHEBI:17319"/>
        <dbReference type="ChEBI" id="CHEBI:33737"/>
        <dbReference type="ChEBI" id="CHEBI:33738"/>
        <dbReference type="ChEBI" id="CHEBI:57844"/>
        <dbReference type="ChEBI" id="CHEBI:57856"/>
        <dbReference type="ChEBI" id="CHEBI:59789"/>
        <dbReference type="ChEBI" id="CHEBI:74411"/>
        <dbReference type="ChEBI" id="CHEBI:74497"/>
        <dbReference type="EC" id="2.1.1.192"/>
    </reaction>
</comment>
<dbReference type="GO" id="GO:0070475">
    <property type="term" value="P:rRNA base methylation"/>
    <property type="evidence" value="ECO:0007669"/>
    <property type="project" value="UniProtKB-UniRule"/>
</dbReference>
<evidence type="ECO:0000256" key="7">
    <source>
        <dbReference type="ARBA" id="ARBA00022691"/>
    </source>
</evidence>
<evidence type="ECO:0000259" key="12">
    <source>
        <dbReference type="PROSITE" id="PS51918"/>
    </source>
</evidence>
<keyword evidence="2 11" id="KW-0004">4Fe-4S</keyword>
<dbReference type="InterPro" id="IPR004383">
    <property type="entry name" value="rRNA_lsu_MTrfase_RlmN/Cfr"/>
</dbReference>
<keyword evidence="5 11" id="KW-0489">Methyltransferase</keyword>
<comment type="catalytic activity">
    <reaction evidence="11">
        <text>adenosine(2503) in 23S rRNA + 2 reduced [2Fe-2S]-[ferredoxin] + 2 S-adenosyl-L-methionine = 2-methyladenosine(2503) in 23S rRNA + 5'-deoxyadenosine + L-methionine + 2 oxidized [2Fe-2S]-[ferredoxin] + S-adenosyl-L-homocysteine</text>
        <dbReference type="Rhea" id="RHEA:42916"/>
        <dbReference type="Rhea" id="RHEA-COMP:10000"/>
        <dbReference type="Rhea" id="RHEA-COMP:10001"/>
        <dbReference type="Rhea" id="RHEA-COMP:10152"/>
        <dbReference type="Rhea" id="RHEA-COMP:10282"/>
        <dbReference type="ChEBI" id="CHEBI:17319"/>
        <dbReference type="ChEBI" id="CHEBI:33737"/>
        <dbReference type="ChEBI" id="CHEBI:33738"/>
        <dbReference type="ChEBI" id="CHEBI:57844"/>
        <dbReference type="ChEBI" id="CHEBI:57856"/>
        <dbReference type="ChEBI" id="CHEBI:59789"/>
        <dbReference type="ChEBI" id="CHEBI:74411"/>
        <dbReference type="ChEBI" id="CHEBI:74497"/>
        <dbReference type="EC" id="2.1.1.192"/>
    </reaction>
</comment>
<keyword evidence="6 11" id="KW-0808">Transferase</keyword>
<dbReference type="CDD" id="cd01335">
    <property type="entry name" value="Radical_SAM"/>
    <property type="match status" value="1"/>
</dbReference>
<comment type="similarity">
    <text evidence="11">Belongs to the radical SAM superfamily. RlmN family.</text>
</comment>
<evidence type="ECO:0000256" key="8">
    <source>
        <dbReference type="ARBA" id="ARBA00022723"/>
    </source>
</evidence>
<dbReference type="SFLD" id="SFLDF00275">
    <property type="entry name" value="adenosine_C2_methyltransferase"/>
    <property type="match status" value="1"/>
</dbReference>
<evidence type="ECO:0000256" key="3">
    <source>
        <dbReference type="ARBA" id="ARBA00022490"/>
    </source>
</evidence>
<evidence type="ECO:0000256" key="1">
    <source>
        <dbReference type="ARBA" id="ARBA00004496"/>
    </source>
</evidence>
<dbReference type="GO" id="GO:0019843">
    <property type="term" value="F:rRNA binding"/>
    <property type="evidence" value="ECO:0007669"/>
    <property type="project" value="UniProtKB-UniRule"/>
</dbReference>
<dbReference type="AlphaFoldDB" id="G8TW47"/>
<feature type="binding site" evidence="11">
    <location>
        <position position="116"/>
    </location>
    <ligand>
        <name>[4Fe-4S] cluster</name>
        <dbReference type="ChEBI" id="CHEBI:49883"/>
        <note>4Fe-4S-S-AdoMet</note>
    </ligand>
</feature>
<comment type="function">
    <text evidence="11">Specifically methylates position 2 of adenine 2503 in 23S rRNA and position 2 of adenine 37 in tRNAs.</text>
</comment>
<dbReference type="InterPro" id="IPR040072">
    <property type="entry name" value="Methyltransferase_A"/>
</dbReference>
<keyword evidence="8 11" id="KW-0479">Metal-binding</keyword>
<evidence type="ECO:0000313" key="14">
    <source>
        <dbReference type="Proteomes" id="UP000005439"/>
    </source>
</evidence>
<reference evidence="13 14" key="2">
    <citation type="journal article" date="2012" name="Stand. Genomic Sci.">
        <title>Complete genome sequence of the moderately thermophilic mineral-sulfide-oxidizing firmicute Sulfobacillus acidophilus type strain (NAL(T)).</title>
        <authorList>
            <person name="Anderson I."/>
            <person name="Chertkov O."/>
            <person name="Chen A."/>
            <person name="Saunders E."/>
            <person name="Lapidus A."/>
            <person name="Nolan M."/>
            <person name="Lucas S."/>
            <person name="Hammon N."/>
            <person name="Deshpande S."/>
            <person name="Cheng J.F."/>
            <person name="Han C."/>
            <person name="Tapia R."/>
            <person name="Goodwin L.A."/>
            <person name="Pitluck S."/>
            <person name="Liolios K."/>
            <person name="Pagani I."/>
            <person name="Ivanova N."/>
            <person name="Mikhailova N."/>
            <person name="Pati A."/>
            <person name="Palaniappan K."/>
            <person name="Land M."/>
            <person name="Pan C."/>
            <person name="Rohde M."/>
            <person name="Pukall R."/>
            <person name="Goker M."/>
            <person name="Detter J.C."/>
            <person name="Woyke T."/>
            <person name="Bristow J."/>
            <person name="Eisen J.A."/>
            <person name="Markowitz V."/>
            <person name="Hugenholtz P."/>
            <person name="Kyrpides N.C."/>
            <person name="Klenk H.P."/>
            <person name="Mavromatis K."/>
        </authorList>
    </citation>
    <scope>NUCLEOTIDE SEQUENCE [LARGE SCALE GENOMIC DNA]</scope>
    <source>
        <strain evidence="14">ATCC 700253 / DSM 10332 / NAL</strain>
    </source>
</reference>
<keyword evidence="3 11" id="KW-0963">Cytoplasm</keyword>
<evidence type="ECO:0000256" key="4">
    <source>
        <dbReference type="ARBA" id="ARBA00022552"/>
    </source>
</evidence>
<dbReference type="KEGG" id="sap:Sulac_2512"/>
<dbReference type="InterPro" id="IPR027492">
    <property type="entry name" value="RNA_MTrfase_RlmN"/>
</dbReference>
<comment type="subcellular location">
    <subcellularLocation>
        <location evidence="1 11">Cytoplasm</location>
    </subcellularLocation>
</comment>
<dbReference type="GO" id="GO:0051539">
    <property type="term" value="F:4 iron, 4 sulfur cluster binding"/>
    <property type="evidence" value="ECO:0007669"/>
    <property type="project" value="UniProtKB-UniRule"/>
</dbReference>
<keyword evidence="7 11" id="KW-0949">S-adenosyl-L-methionine</keyword>
<feature type="binding site" evidence="11">
    <location>
        <position position="123"/>
    </location>
    <ligand>
        <name>[4Fe-4S] cluster</name>
        <dbReference type="ChEBI" id="CHEBI:49883"/>
        <note>4Fe-4S-S-AdoMet</note>
    </ligand>
</feature>
<dbReference type="EMBL" id="CP003179">
    <property type="protein sequence ID" value="AEW05974.1"/>
    <property type="molecule type" value="Genomic_DNA"/>
</dbReference>
<feature type="binding site" evidence="11">
    <location>
        <position position="198"/>
    </location>
    <ligand>
        <name>S-adenosyl-L-methionine</name>
        <dbReference type="ChEBI" id="CHEBI:59789"/>
    </ligand>
</feature>
<dbReference type="InterPro" id="IPR007197">
    <property type="entry name" value="rSAM"/>
</dbReference>
<evidence type="ECO:0000256" key="6">
    <source>
        <dbReference type="ARBA" id="ARBA00022679"/>
    </source>
</evidence>
<keyword evidence="14" id="KW-1185">Reference proteome</keyword>
<feature type="binding site" evidence="11">
    <location>
        <begin position="221"/>
        <end position="223"/>
    </location>
    <ligand>
        <name>S-adenosyl-L-methionine</name>
        <dbReference type="ChEBI" id="CHEBI:59789"/>
    </ligand>
</feature>
<evidence type="ECO:0000256" key="2">
    <source>
        <dbReference type="ARBA" id="ARBA00022485"/>
    </source>
</evidence>
<dbReference type="PIRSF" id="PIRSF006004">
    <property type="entry name" value="CHP00048"/>
    <property type="match status" value="1"/>
</dbReference>
<dbReference type="NCBIfam" id="TIGR00048">
    <property type="entry name" value="rRNA_mod_RlmN"/>
    <property type="match status" value="1"/>
</dbReference>
<feature type="active site" description="Proton acceptor" evidence="11">
    <location>
        <position position="96"/>
    </location>
</feature>
<dbReference type="GO" id="GO:0005737">
    <property type="term" value="C:cytoplasm"/>
    <property type="evidence" value="ECO:0007669"/>
    <property type="project" value="UniProtKB-SubCell"/>
</dbReference>
<dbReference type="STRING" id="679936.Sulac_2512"/>
<dbReference type="PANTHER" id="PTHR30544:SF5">
    <property type="entry name" value="RADICAL SAM CORE DOMAIN-CONTAINING PROTEIN"/>
    <property type="match status" value="1"/>
</dbReference>
<gene>
    <name evidence="11" type="primary">rlmN</name>
    <name evidence="13" type="ordered locus">Sulac_2512</name>
</gene>
<organism evidence="13 14">
    <name type="scientific">Sulfobacillus acidophilus (strain ATCC 700253 / DSM 10332 / NAL)</name>
    <dbReference type="NCBI Taxonomy" id="679936"/>
    <lineage>
        <taxon>Bacteria</taxon>
        <taxon>Bacillati</taxon>
        <taxon>Bacillota</taxon>
        <taxon>Clostridia</taxon>
        <taxon>Eubacteriales</taxon>
        <taxon>Clostridiales Family XVII. Incertae Sedis</taxon>
        <taxon>Sulfobacillus</taxon>
    </lineage>
</organism>
<comment type="caution">
    <text evidence="11">Lacks conserved residue(s) required for the propagation of feature annotation.</text>
</comment>
<dbReference type="FunFam" id="3.20.20.70:FF:000014">
    <property type="entry name" value="Probable dual-specificity RNA methyltransferase RlmN"/>
    <property type="match status" value="1"/>
</dbReference>
<dbReference type="GO" id="GO:0030488">
    <property type="term" value="P:tRNA methylation"/>
    <property type="evidence" value="ECO:0007669"/>
    <property type="project" value="UniProtKB-UniRule"/>
</dbReference>
<feature type="active site" description="S-methylcysteine intermediate" evidence="11">
    <location>
        <position position="340"/>
    </location>
</feature>
<evidence type="ECO:0000256" key="9">
    <source>
        <dbReference type="ARBA" id="ARBA00023004"/>
    </source>
</evidence>
<evidence type="ECO:0000256" key="5">
    <source>
        <dbReference type="ARBA" id="ARBA00022603"/>
    </source>
</evidence>
<keyword evidence="10 11" id="KW-0411">Iron-sulfur</keyword>
<feature type="binding site" evidence="11">
    <location>
        <position position="297"/>
    </location>
    <ligand>
        <name>S-adenosyl-L-methionine</name>
        <dbReference type="ChEBI" id="CHEBI:59789"/>
    </ligand>
</feature>
<dbReference type="GO" id="GO:0046872">
    <property type="term" value="F:metal ion binding"/>
    <property type="evidence" value="ECO:0007669"/>
    <property type="project" value="UniProtKB-KW"/>
</dbReference>
<dbReference type="Proteomes" id="UP000005439">
    <property type="component" value="Chromosome"/>
</dbReference>
<dbReference type="InterPro" id="IPR058240">
    <property type="entry name" value="rSAM_sf"/>
</dbReference>
<comment type="miscellaneous">
    <text evidence="11">Reaction proceeds by a ping-pong mechanism involving intermediate methylation of a conserved cysteine residue.</text>
</comment>
<proteinExistence type="inferred from homology"/>
<evidence type="ECO:0000313" key="13">
    <source>
        <dbReference type="EMBL" id="AEW05974.1"/>
    </source>
</evidence>
<dbReference type="HAMAP" id="MF_01849">
    <property type="entry name" value="RNA_methyltr_RlmN"/>
    <property type="match status" value="1"/>
</dbReference>
<sequence length="353" mass="40034">MSTSVPIDDPLSKAPGEWQQWMTDRGYPAFRGRQLFEWLWRHHIRHYDDITVWPKDLRRTMATAMPLNRLELVKAEAAEDGTTKLLLELADRQRVETVILPHDYGHSLCISSQVGCAMGCHFCASGLKGRIRQLSAGEMLDQVAYANRWLKPQGAQVTRIDIMGIGEPLDNYPNVIRFLHLVHDPLAMGLGYRHITVSTSGVVPKIYQLADEGLPVTLAVSLHAPTDALRSQLMPVNRAYPIRKLMDACRYYVERTGRRITFEYLLLRGINDHDELAVKLAELVRGFPSHVNLIPWNPVDEHPFLPSPSAQVRRFQHIVQDAGISCTIRRELGQEIDAACGQLRLREEEPVSP</sequence>
<dbReference type="HOGENOM" id="CLU_029101_0_1_9"/>
<keyword evidence="11" id="KW-0819">tRNA processing</keyword>
<dbReference type="EC" id="2.1.1.192" evidence="11"/>
<keyword evidence="9 11" id="KW-0408">Iron</keyword>
<dbReference type="GO" id="GO:0000049">
    <property type="term" value="F:tRNA binding"/>
    <property type="evidence" value="ECO:0007669"/>
    <property type="project" value="UniProtKB-UniRule"/>
</dbReference>
<keyword evidence="4 11" id="KW-0698">rRNA processing</keyword>
<dbReference type="PANTHER" id="PTHR30544">
    <property type="entry name" value="23S RRNA METHYLTRANSFERASE"/>
    <property type="match status" value="1"/>
</dbReference>
<feature type="binding site" evidence="11">
    <location>
        <begin position="166"/>
        <end position="167"/>
    </location>
    <ligand>
        <name>S-adenosyl-L-methionine</name>
        <dbReference type="ChEBI" id="CHEBI:59789"/>
    </ligand>
</feature>
<evidence type="ECO:0000256" key="11">
    <source>
        <dbReference type="HAMAP-Rule" id="MF_01849"/>
    </source>
</evidence>
<reference evidence="14" key="1">
    <citation type="submission" date="2011-12" db="EMBL/GenBank/DDBJ databases">
        <title>The complete genome of chromosome of Sulfobacillus acidophilus DSM 10332.</title>
        <authorList>
            <person name="Lucas S."/>
            <person name="Han J."/>
            <person name="Lapidus A."/>
            <person name="Bruce D."/>
            <person name="Goodwin L."/>
            <person name="Pitluck S."/>
            <person name="Peters L."/>
            <person name="Kyrpides N."/>
            <person name="Mavromatis K."/>
            <person name="Ivanova N."/>
            <person name="Mikhailova N."/>
            <person name="Chertkov O."/>
            <person name="Saunders E."/>
            <person name="Detter J.C."/>
            <person name="Tapia R."/>
            <person name="Han C."/>
            <person name="Land M."/>
            <person name="Hauser L."/>
            <person name="Markowitz V."/>
            <person name="Cheng J.-F."/>
            <person name="Hugenholtz P."/>
            <person name="Woyke T."/>
            <person name="Wu D."/>
            <person name="Pukall R."/>
            <person name="Gehrich-Schroeter G."/>
            <person name="Schneider S."/>
            <person name="Klenk H.-P."/>
            <person name="Eisen J.A."/>
        </authorList>
    </citation>
    <scope>NUCLEOTIDE SEQUENCE [LARGE SCALE GENOMIC DNA]</scope>
    <source>
        <strain evidence="14">ATCC 700253 / DSM 10332 / NAL</strain>
    </source>
</reference>
<feature type="binding site" evidence="11">
    <location>
        <position position="120"/>
    </location>
    <ligand>
        <name>[4Fe-4S] cluster</name>
        <dbReference type="ChEBI" id="CHEBI:49883"/>
        <note>4Fe-4S-S-AdoMet</note>
    </ligand>
</feature>
<keyword evidence="11" id="KW-1015">Disulfide bond</keyword>
<dbReference type="GO" id="GO:0002935">
    <property type="term" value="F:tRNA (adenine(37)-C2)-methyltransferase activity"/>
    <property type="evidence" value="ECO:0007669"/>
    <property type="project" value="UniProtKB-UniRule"/>
</dbReference>
<evidence type="ECO:0000256" key="10">
    <source>
        <dbReference type="ARBA" id="ARBA00023014"/>
    </source>
</evidence>
<comment type="cofactor">
    <cofactor evidence="11">
        <name>[4Fe-4S] cluster</name>
        <dbReference type="ChEBI" id="CHEBI:49883"/>
    </cofactor>
    <text evidence="11">Binds 1 [4Fe-4S] cluster. The cluster is coordinated with 3 cysteines and an exchangeable S-adenosyl-L-methionine.</text>
</comment>
<feature type="domain" description="Radical SAM core" evidence="12">
    <location>
        <begin position="102"/>
        <end position="335"/>
    </location>
</feature>
<dbReference type="SFLD" id="SFLDS00029">
    <property type="entry name" value="Radical_SAM"/>
    <property type="match status" value="1"/>
</dbReference>
<dbReference type="Pfam" id="PF04055">
    <property type="entry name" value="Radical_SAM"/>
    <property type="match status" value="1"/>
</dbReference>
<dbReference type="PROSITE" id="PS51918">
    <property type="entry name" value="RADICAL_SAM"/>
    <property type="match status" value="1"/>
</dbReference>
<dbReference type="PATRIC" id="fig|679936.5.peg.2600"/>